<keyword evidence="2" id="KW-1185">Reference proteome</keyword>
<dbReference type="AlphaFoldDB" id="A0AAD5X4X1"/>
<sequence length="123" mass="13781">MSTLPLPIVTTSSLVDNAGGVEMGSSPTAEEKGLEKVMADLSKKLPRRQAPEELVQWNILLDIVVDLTMIRVAWKRSMRREKIKAHVVNGKPGTGMDLMRKNQLPLNNIRIFVLDDTDNMLDQ</sequence>
<keyword evidence="1" id="KW-0547">Nucleotide-binding</keyword>
<dbReference type="InterPro" id="IPR027417">
    <property type="entry name" value="P-loop_NTPase"/>
</dbReference>
<protein>
    <submittedName>
        <fullName evidence="1">RNA helicase required for poly(A+) mRNA export</fullName>
    </submittedName>
</protein>
<dbReference type="Proteomes" id="UP001212841">
    <property type="component" value="Unassembled WGS sequence"/>
</dbReference>
<gene>
    <name evidence="1" type="primary">DBP5_4</name>
    <name evidence="1" type="ORF">HK097_008944</name>
</gene>
<name>A0AAD5X4X1_9FUNG</name>
<dbReference type="GO" id="GO:0004386">
    <property type="term" value="F:helicase activity"/>
    <property type="evidence" value="ECO:0007669"/>
    <property type="project" value="UniProtKB-KW"/>
</dbReference>
<organism evidence="1 2">
    <name type="scientific">Rhizophlyctis rosea</name>
    <dbReference type="NCBI Taxonomy" id="64517"/>
    <lineage>
        <taxon>Eukaryota</taxon>
        <taxon>Fungi</taxon>
        <taxon>Fungi incertae sedis</taxon>
        <taxon>Chytridiomycota</taxon>
        <taxon>Chytridiomycota incertae sedis</taxon>
        <taxon>Chytridiomycetes</taxon>
        <taxon>Rhizophlyctidales</taxon>
        <taxon>Rhizophlyctidaceae</taxon>
        <taxon>Rhizophlyctis</taxon>
    </lineage>
</organism>
<evidence type="ECO:0000313" key="2">
    <source>
        <dbReference type="Proteomes" id="UP001212841"/>
    </source>
</evidence>
<keyword evidence="1" id="KW-0067">ATP-binding</keyword>
<keyword evidence="1" id="KW-0378">Hydrolase</keyword>
<dbReference type="Gene3D" id="3.40.50.300">
    <property type="entry name" value="P-loop containing nucleotide triphosphate hydrolases"/>
    <property type="match status" value="1"/>
</dbReference>
<evidence type="ECO:0000313" key="1">
    <source>
        <dbReference type="EMBL" id="KAJ3050065.1"/>
    </source>
</evidence>
<comment type="caution">
    <text evidence="1">The sequence shown here is derived from an EMBL/GenBank/DDBJ whole genome shotgun (WGS) entry which is preliminary data.</text>
</comment>
<reference evidence="1" key="1">
    <citation type="submission" date="2020-05" db="EMBL/GenBank/DDBJ databases">
        <title>Phylogenomic resolution of chytrid fungi.</title>
        <authorList>
            <person name="Stajich J.E."/>
            <person name="Amses K."/>
            <person name="Simmons R."/>
            <person name="Seto K."/>
            <person name="Myers J."/>
            <person name="Bonds A."/>
            <person name="Quandt C.A."/>
            <person name="Barry K."/>
            <person name="Liu P."/>
            <person name="Grigoriev I."/>
            <person name="Longcore J.E."/>
            <person name="James T.Y."/>
        </authorList>
    </citation>
    <scope>NUCLEOTIDE SEQUENCE</scope>
    <source>
        <strain evidence="1">JEL0318</strain>
    </source>
</reference>
<accession>A0AAD5X4X1</accession>
<keyword evidence="1" id="KW-0347">Helicase</keyword>
<proteinExistence type="predicted"/>
<dbReference type="EMBL" id="JADGJD010000558">
    <property type="protein sequence ID" value="KAJ3050065.1"/>
    <property type="molecule type" value="Genomic_DNA"/>
</dbReference>